<sequence length="368" mass="39165">MEKYMSFGNIKKKKRLLALLLCTILAGASFMTGCGSKADENGSAQVSAEEKNVTETQEQTEAESEQIMTEATETAQTKTQETEQTEETEPAELAPTETRETEEIITTEVIKGEADSEQESASSQTADTEQSAEAGNPQTGTEQSAEMENTQTDTAQTNISGNLVVIDAGHQAKGNNEKEPIGPGASETKAKVASGTTGVASGLAEYELTLQVSLKLQQELTARGYQVLMIRTTNDVNISNSERAAVANNNHAAAFIRIHANGSTNSAANGAMTICPTAANPYCSNIYQNSRKLSDCIIGSLCVATGAKSEGVWETDTMSGINWCQVPVTIVEMGYMTNADEDLKMATDDYQQKIASGIADGVDAYFGK</sequence>
<evidence type="ECO:0000256" key="2">
    <source>
        <dbReference type="SAM" id="MobiDB-lite"/>
    </source>
</evidence>
<feature type="region of interest" description="Disordered" evidence="2">
    <location>
        <begin position="37"/>
        <end position="159"/>
    </location>
</feature>
<dbReference type="PANTHER" id="PTHR30404">
    <property type="entry name" value="N-ACETYLMURAMOYL-L-ALANINE AMIDASE"/>
    <property type="match status" value="1"/>
</dbReference>
<dbReference type="GO" id="GO:0008745">
    <property type="term" value="F:N-acetylmuramoyl-L-alanine amidase activity"/>
    <property type="evidence" value="ECO:0007669"/>
    <property type="project" value="InterPro"/>
</dbReference>
<dbReference type="EMBL" id="QSFP01000011">
    <property type="protein sequence ID" value="RHA66698.1"/>
    <property type="molecule type" value="Genomic_DNA"/>
</dbReference>
<comment type="caution">
    <text evidence="5">The sequence shown here is derived from an EMBL/GenBank/DDBJ whole genome shotgun (WGS) entry which is preliminary data.</text>
</comment>
<dbReference type="CDD" id="cd02696">
    <property type="entry name" value="MurNAc-LAA"/>
    <property type="match status" value="1"/>
</dbReference>
<dbReference type="PANTHER" id="PTHR30404:SF0">
    <property type="entry name" value="N-ACETYLMURAMOYL-L-ALANINE AMIDASE AMIC"/>
    <property type="match status" value="1"/>
</dbReference>
<reference evidence="5 6" key="1">
    <citation type="submission" date="2018-08" db="EMBL/GenBank/DDBJ databases">
        <title>A genome reference for cultivated species of the human gut microbiota.</title>
        <authorList>
            <person name="Zou Y."/>
            <person name="Xue W."/>
            <person name="Luo G."/>
        </authorList>
    </citation>
    <scope>NUCLEOTIDE SEQUENCE [LARGE SCALE GENOMIC DNA]</scope>
    <source>
        <strain evidence="5 6">AM43-11</strain>
    </source>
</reference>
<accession>A0A3R6A3E4</accession>
<dbReference type="Proteomes" id="UP000284465">
    <property type="component" value="Unassembled WGS sequence"/>
</dbReference>
<evidence type="ECO:0000256" key="3">
    <source>
        <dbReference type="SAM" id="SignalP"/>
    </source>
</evidence>
<dbReference type="AlphaFoldDB" id="A0A3R6A3E4"/>
<dbReference type="SMART" id="SM00646">
    <property type="entry name" value="Ami_3"/>
    <property type="match status" value="1"/>
</dbReference>
<proteinExistence type="predicted"/>
<dbReference type="GO" id="GO:0030288">
    <property type="term" value="C:outer membrane-bounded periplasmic space"/>
    <property type="evidence" value="ECO:0007669"/>
    <property type="project" value="TreeGrafter"/>
</dbReference>
<dbReference type="InterPro" id="IPR050695">
    <property type="entry name" value="N-acetylmuramoyl_amidase_3"/>
</dbReference>
<keyword evidence="3" id="KW-0732">Signal</keyword>
<dbReference type="PROSITE" id="PS51257">
    <property type="entry name" value="PROKAR_LIPOPROTEIN"/>
    <property type="match status" value="1"/>
</dbReference>
<organism evidence="5 6">
    <name type="scientific">Roseburia intestinalis</name>
    <dbReference type="NCBI Taxonomy" id="166486"/>
    <lineage>
        <taxon>Bacteria</taxon>
        <taxon>Bacillati</taxon>
        <taxon>Bacillota</taxon>
        <taxon>Clostridia</taxon>
        <taxon>Lachnospirales</taxon>
        <taxon>Lachnospiraceae</taxon>
        <taxon>Roseburia</taxon>
    </lineage>
</organism>
<evidence type="ECO:0000256" key="1">
    <source>
        <dbReference type="ARBA" id="ARBA00022801"/>
    </source>
</evidence>
<evidence type="ECO:0000313" key="6">
    <source>
        <dbReference type="Proteomes" id="UP000284465"/>
    </source>
</evidence>
<dbReference type="Gene3D" id="3.40.630.40">
    <property type="entry name" value="Zn-dependent exopeptidases"/>
    <property type="match status" value="1"/>
</dbReference>
<gene>
    <name evidence="5" type="ORF">DW927_10640</name>
</gene>
<feature type="domain" description="MurNAc-LAA" evidence="4">
    <location>
        <begin position="244"/>
        <end position="363"/>
    </location>
</feature>
<dbReference type="SUPFAM" id="SSF53187">
    <property type="entry name" value="Zn-dependent exopeptidases"/>
    <property type="match status" value="1"/>
</dbReference>
<dbReference type="InterPro" id="IPR002508">
    <property type="entry name" value="MurNAc-LAA_cat"/>
</dbReference>
<feature type="compositionally biased region" description="Low complexity" evidence="2">
    <location>
        <begin position="65"/>
        <end position="79"/>
    </location>
</feature>
<evidence type="ECO:0000313" key="5">
    <source>
        <dbReference type="EMBL" id="RHA66698.1"/>
    </source>
</evidence>
<protein>
    <submittedName>
        <fullName evidence="5">N-acetylmuramoyl-L-alanine amidase</fullName>
    </submittedName>
</protein>
<dbReference type="Pfam" id="PF01520">
    <property type="entry name" value="Amidase_3"/>
    <property type="match status" value="1"/>
</dbReference>
<feature type="compositionally biased region" description="Polar residues" evidence="2">
    <location>
        <begin position="128"/>
        <end position="159"/>
    </location>
</feature>
<feature type="signal peptide" evidence="3">
    <location>
        <begin position="1"/>
        <end position="28"/>
    </location>
</feature>
<keyword evidence="1" id="KW-0378">Hydrolase</keyword>
<name>A0A3R6A3E4_9FIRM</name>
<dbReference type="GO" id="GO:0009253">
    <property type="term" value="P:peptidoglycan catabolic process"/>
    <property type="evidence" value="ECO:0007669"/>
    <property type="project" value="InterPro"/>
</dbReference>
<feature type="chain" id="PRO_5039695202" evidence="3">
    <location>
        <begin position="29"/>
        <end position="368"/>
    </location>
</feature>
<evidence type="ECO:0000259" key="4">
    <source>
        <dbReference type="SMART" id="SM00646"/>
    </source>
</evidence>